<dbReference type="GO" id="GO:0016491">
    <property type="term" value="F:oxidoreductase activity"/>
    <property type="evidence" value="ECO:0007669"/>
    <property type="project" value="UniProtKB-KW"/>
</dbReference>
<gene>
    <name evidence="5" type="ORF">BV98_003258</name>
</gene>
<dbReference type="InterPro" id="IPR002347">
    <property type="entry name" value="SDR_fam"/>
</dbReference>
<proteinExistence type="inferred from homology"/>
<dbReference type="PRINTS" id="PR00080">
    <property type="entry name" value="SDRFAMILY"/>
</dbReference>
<dbReference type="eggNOG" id="COG1028">
    <property type="taxonomic scope" value="Bacteria"/>
</dbReference>
<evidence type="ECO:0000259" key="4">
    <source>
        <dbReference type="SMART" id="SM00822"/>
    </source>
</evidence>
<dbReference type="SMART" id="SM00822">
    <property type="entry name" value="PKS_KR"/>
    <property type="match status" value="1"/>
</dbReference>
<dbReference type="InterPro" id="IPR020904">
    <property type="entry name" value="Sc_DH/Rdtase_CS"/>
</dbReference>
<comment type="similarity">
    <text evidence="1">Belongs to the short-chain dehydrogenases/reductases (SDR) family.</text>
</comment>
<dbReference type="SUPFAM" id="SSF51735">
    <property type="entry name" value="NAD(P)-binding Rossmann-fold domains"/>
    <property type="match status" value="1"/>
</dbReference>
<comment type="catalytic activity">
    <reaction evidence="3">
        <text>2,5-dichlorocyclohexa-2,5-dien-1,4-diol + NAD(+) = 2,5-dichlorohydroquinone + NADH + H(+)</text>
        <dbReference type="Rhea" id="RHEA:15741"/>
        <dbReference type="ChEBI" id="CHEBI:15378"/>
        <dbReference type="ChEBI" id="CHEBI:27545"/>
        <dbReference type="ChEBI" id="CHEBI:28975"/>
        <dbReference type="ChEBI" id="CHEBI:57540"/>
        <dbReference type="ChEBI" id="CHEBI:57945"/>
    </reaction>
</comment>
<feature type="domain" description="Ketoreductase" evidence="4">
    <location>
        <begin position="6"/>
        <end position="189"/>
    </location>
</feature>
<evidence type="ECO:0000256" key="1">
    <source>
        <dbReference type="ARBA" id="ARBA00006484"/>
    </source>
</evidence>
<dbReference type="InterPro" id="IPR057326">
    <property type="entry name" value="KR_dom"/>
</dbReference>
<dbReference type="PROSITE" id="PS00061">
    <property type="entry name" value="ADH_SHORT"/>
    <property type="match status" value="1"/>
</dbReference>
<dbReference type="NCBIfam" id="NF009466">
    <property type="entry name" value="PRK12826.1-2"/>
    <property type="match status" value="1"/>
</dbReference>
<dbReference type="CDD" id="cd05233">
    <property type="entry name" value="SDR_c"/>
    <property type="match status" value="1"/>
</dbReference>
<keyword evidence="2" id="KW-0560">Oxidoreductase</keyword>
<dbReference type="Pfam" id="PF13561">
    <property type="entry name" value="adh_short_C2"/>
    <property type="match status" value="1"/>
</dbReference>
<reference evidence="5" key="1">
    <citation type="submission" date="2014-08" db="EMBL/GenBank/DDBJ databases">
        <title>Draft genome sequences of Sphingobium herbicidovorans.</title>
        <authorList>
            <person name="Gan H.M."/>
            <person name="Gan H.Y."/>
            <person name="Savka M.A."/>
        </authorList>
    </citation>
    <scope>NUCLEOTIDE SEQUENCE [LARGE SCALE GENOMIC DNA]</scope>
    <source>
        <strain evidence="5">NBRC 16415</strain>
    </source>
</reference>
<evidence type="ECO:0000256" key="3">
    <source>
        <dbReference type="ARBA" id="ARBA00051383"/>
    </source>
</evidence>
<dbReference type="FunFam" id="3.40.50.720:FF:000084">
    <property type="entry name" value="Short-chain dehydrogenase reductase"/>
    <property type="match status" value="1"/>
</dbReference>
<dbReference type="InterPro" id="IPR036291">
    <property type="entry name" value="NAD(P)-bd_dom_sf"/>
</dbReference>
<keyword evidence="6" id="KW-1185">Reference proteome</keyword>
<dbReference type="PANTHER" id="PTHR43180">
    <property type="entry name" value="3-OXOACYL-(ACYL-CARRIER-PROTEIN) REDUCTASE (AFU_ORTHOLOGUE AFUA_6G11210)"/>
    <property type="match status" value="1"/>
</dbReference>
<comment type="caution">
    <text evidence="5">The sequence shown here is derived from an EMBL/GenBank/DDBJ whole genome shotgun (WGS) entry which is preliminary data.</text>
</comment>
<dbReference type="PANTHER" id="PTHR43180:SF66">
    <property type="entry name" value="SHORT-CHAIN DEHYDROGENASE_REDUCTASE FAMILY PROTEIN"/>
    <property type="match status" value="1"/>
</dbReference>
<evidence type="ECO:0000313" key="6">
    <source>
        <dbReference type="Proteomes" id="UP000024284"/>
    </source>
</evidence>
<dbReference type="EMBL" id="JFZA02000045">
    <property type="protein sequence ID" value="KFG88858.1"/>
    <property type="molecule type" value="Genomic_DNA"/>
</dbReference>
<dbReference type="Proteomes" id="UP000024284">
    <property type="component" value="Unassembled WGS sequence"/>
</dbReference>
<protein>
    <submittedName>
        <fullName evidence="5">Oxidoreductase</fullName>
    </submittedName>
</protein>
<accession>A0A086P640</accession>
<dbReference type="AlphaFoldDB" id="A0A086P640"/>
<evidence type="ECO:0000256" key="2">
    <source>
        <dbReference type="ARBA" id="ARBA00023002"/>
    </source>
</evidence>
<name>A0A086P640_SPHHM</name>
<organism evidence="5 6">
    <name type="scientific">Sphingobium herbicidovorans (strain ATCC 700291 / DSM 11019 / CCUG 56400 / KCTC 2939 / LMG 18315 / NBRC 16415 / MH)</name>
    <name type="common">Sphingomonas herbicidovorans</name>
    <dbReference type="NCBI Taxonomy" id="1219045"/>
    <lineage>
        <taxon>Bacteria</taxon>
        <taxon>Pseudomonadati</taxon>
        <taxon>Pseudomonadota</taxon>
        <taxon>Alphaproteobacteria</taxon>
        <taxon>Sphingomonadales</taxon>
        <taxon>Sphingomonadaceae</taxon>
        <taxon>Sphingobium</taxon>
    </lineage>
</organism>
<sequence>MRLNGKIAIVTGAASGIGLAVANRFAAEGAKVVIGDRNTDGVQEAAQAIGPAASALALDVADEGSCQAIIDHAVGQHGGLDILCNIAGVLDFGRFSDLDRGRWDRVMAVNLTGVYHMCRAAMPHLIERRGNIVNMASAAGLVGVPYNSAYTASKHGVVGLTRALALEFSKEGVRVNAVCPGGVDTPMLHQTPPENIDWQMVMRSASWLDGGAMATPDDIADAVTFLASSEARRVTGVAFSVDGGQTAG</sequence>
<dbReference type="PRINTS" id="PR00081">
    <property type="entry name" value="GDHRDH"/>
</dbReference>
<dbReference type="PATRIC" id="fig|1219045.3.peg.3309"/>
<dbReference type="NCBIfam" id="NF005559">
    <property type="entry name" value="PRK07231.1"/>
    <property type="match status" value="1"/>
</dbReference>
<evidence type="ECO:0000313" key="5">
    <source>
        <dbReference type="EMBL" id="KFG88858.1"/>
    </source>
</evidence>
<dbReference type="STRING" id="76947.GCA_002080435_03327"/>
<dbReference type="Gene3D" id="3.40.50.720">
    <property type="entry name" value="NAD(P)-binding Rossmann-like Domain"/>
    <property type="match status" value="1"/>
</dbReference>